<evidence type="ECO:0000313" key="2">
    <source>
        <dbReference type="Proteomes" id="UP000236990"/>
    </source>
</evidence>
<accession>A0A2S3U8Z0</accession>
<protein>
    <submittedName>
        <fullName evidence="1">Uncharacterized protein</fullName>
    </submittedName>
</protein>
<dbReference type="Proteomes" id="UP000236990">
    <property type="component" value="Unassembled WGS sequence"/>
</dbReference>
<dbReference type="EMBL" id="NKCZ01000060">
    <property type="protein sequence ID" value="POD88792.1"/>
    <property type="molecule type" value="Genomic_DNA"/>
</dbReference>
<evidence type="ECO:0000313" key="1">
    <source>
        <dbReference type="EMBL" id="POD88792.1"/>
    </source>
</evidence>
<comment type="caution">
    <text evidence="1">The sequence shown here is derived from an EMBL/GenBank/DDBJ whole genome shotgun (WGS) entry which is preliminary data.</text>
</comment>
<proteinExistence type="predicted"/>
<reference evidence="1 2" key="1">
    <citation type="submission" date="2017-06" db="EMBL/GenBank/DDBJ databases">
        <title>Genome sequence of Lactobacillus plantarum subsp. plantarum strain SRCM101258.</title>
        <authorList>
            <person name="Cho S.H."/>
        </authorList>
    </citation>
    <scope>NUCLEOTIDE SEQUENCE [LARGE SCALE GENOMIC DNA]</scope>
    <source>
        <strain evidence="1 2">SRCM101258</strain>
    </source>
</reference>
<name>A0A2S3U8Z0_LACPN</name>
<dbReference type="AlphaFoldDB" id="A0A2S3U8Z0"/>
<gene>
    <name evidence="1" type="ORF">S101258_00451</name>
</gene>
<sequence>METISGYRFRFDIEQSSFKTAIKQMREQLRFLKKRHERKLQRNAVSR</sequence>
<organism evidence="1 2">
    <name type="scientific">Lactiplantibacillus plantarum subsp. plantarum</name>
    <dbReference type="NCBI Taxonomy" id="337330"/>
    <lineage>
        <taxon>Bacteria</taxon>
        <taxon>Bacillati</taxon>
        <taxon>Bacillota</taxon>
        <taxon>Bacilli</taxon>
        <taxon>Lactobacillales</taxon>
        <taxon>Lactobacillaceae</taxon>
        <taxon>Lactiplantibacillus</taxon>
    </lineage>
</organism>